<evidence type="ECO:0000256" key="1">
    <source>
        <dbReference type="ARBA" id="ARBA00009402"/>
    </source>
</evidence>
<organism evidence="7 8">
    <name type="scientific">Azospirillum argentinense</name>
    <dbReference type="NCBI Taxonomy" id="2970906"/>
    <lineage>
        <taxon>Bacteria</taxon>
        <taxon>Pseudomonadati</taxon>
        <taxon>Pseudomonadota</taxon>
        <taxon>Alphaproteobacteria</taxon>
        <taxon>Rhodospirillales</taxon>
        <taxon>Azospirillaceae</taxon>
        <taxon>Azospirillum</taxon>
    </lineage>
</organism>
<evidence type="ECO:0008006" key="9">
    <source>
        <dbReference type="Google" id="ProtNLM"/>
    </source>
</evidence>
<comment type="similarity">
    <text evidence="1">Belongs to the transposase 7 family.</text>
</comment>
<dbReference type="GO" id="GO:0003677">
    <property type="term" value="F:DNA binding"/>
    <property type="evidence" value="ECO:0007669"/>
    <property type="project" value="UniProtKB-KW"/>
</dbReference>
<feature type="domain" description="DUF4158" evidence="6">
    <location>
        <begin position="4"/>
        <end position="153"/>
    </location>
</feature>
<keyword evidence="3" id="KW-0238">DNA-binding</keyword>
<feature type="domain" description="Tn3 transposase DDE" evidence="5">
    <location>
        <begin position="571"/>
        <end position="960"/>
    </location>
</feature>
<evidence type="ECO:0000313" key="7">
    <source>
        <dbReference type="EMBL" id="KAA1053756.1"/>
    </source>
</evidence>
<protein>
    <recommendedName>
        <fullName evidence="9">Tn3 family transposase</fullName>
    </recommendedName>
</protein>
<dbReference type="Pfam" id="PF13700">
    <property type="entry name" value="DUF4158"/>
    <property type="match status" value="1"/>
</dbReference>
<evidence type="ECO:0000256" key="4">
    <source>
        <dbReference type="ARBA" id="ARBA00023172"/>
    </source>
</evidence>
<dbReference type="GO" id="GO:0006313">
    <property type="term" value="P:DNA transposition"/>
    <property type="evidence" value="ECO:0007669"/>
    <property type="project" value="InterPro"/>
</dbReference>
<name>A0A5B0KPE1_9PROT</name>
<sequence>MKQVWSVEELVEQWSFGAEDQELLVGKHASGRLGFAAQLAFYRVHARFPFRLADFAPAVIAHLAEQLDIPEAVLDGYEWDGRSGRRHRQEILAALGVRPFDSKAEATFRAWLLDKVMPTAPTTAVLEERITGWMVTARVERPPAYRLDRLIRSVRQSHEKHVFQSVAALLDPPTRKRLDALLADGDDDEPAFQLLRADPGRVGLDSLLKEVEKLDRIRGLKLPPGILGAFHPDLVKRLRRRAATESPWELRRHPDGIRLPLLVFYCVPREAEIIDGLVELLLQITHRITVRAERRIVQDLLDDFDQVHGKTRILFRIAAAALENPGGAVRDVIFPVADEAVCQNLVKERDAGGLDRNRQVHTIIRASYASHYRRMLPKLLDVLRFRSNNAAHRPLLEAIDAIQRERESAGQYHALADIAVEGVIRPKWRGIVIEDGPDGGQRVNRINYEICVLQSLRDRLRCKEIWVVGADRFRNPDQDLPGDFPERRDACYARLGLPLDAGVFIDRLRTEMETALDTLNREMPGNPTVRLDPRRKHPIIVTPLDPLPEPPTLEALKVELGRRWPMTGLLDILKEADLRIGFTNAFATAAQREAVDRGEVQRRLLLCLYGLGTNAGLKRLSGGHPGVSYKELLYTRRRYIDKDSLRDATRRVIDATLAARRTELWGEGTAACAADSKKFGAWDQNLMTEWHIRYGGRGVMIYWHVERKSACIYSQLKRCSSSEVAAMIEGVLHHDTEMAVERQYVDSHGQSEVAFAFCHLLGFALLPRLKAISSQRLYLPAPKTGEAYANLTPILTRPIDWELIRTQYDEMVRYATSLQERTADPEALLRRFTRTSVQHPTYRALAELGKAMKTIFLCRYLGSEALRREIHDGLNVVENWNSANGFIFFGKGGEVATNRLEDQEVSVLALHLLQSCLVYINTLMLQRVLDEPAWRSRMTEADLRGLCPLVYSHVSPYGTFELDLEQRIDIEMPMAA</sequence>
<dbReference type="Proteomes" id="UP000325333">
    <property type="component" value="Unassembled WGS sequence"/>
</dbReference>
<reference evidence="7 8" key="1">
    <citation type="submission" date="2019-07" db="EMBL/GenBank/DDBJ databases">
        <title>Genome sequencing of the stress-tolerant strain Azospirillum brasilense Az19.</title>
        <authorList>
            <person name="Maroniche G.A."/>
            <person name="Garcia J.E."/>
            <person name="Pagnussat L."/>
            <person name="Amenta M."/>
            <person name="Creus C.M."/>
        </authorList>
    </citation>
    <scope>NUCLEOTIDE SEQUENCE [LARGE SCALE GENOMIC DNA]</scope>
    <source>
        <strain evidence="7 8">Az19</strain>
    </source>
</reference>
<gene>
    <name evidence="7" type="ORF">FH063_002338</name>
</gene>
<keyword evidence="2" id="KW-0815">Transposition</keyword>
<evidence type="ECO:0000256" key="2">
    <source>
        <dbReference type="ARBA" id="ARBA00022578"/>
    </source>
</evidence>
<dbReference type="AlphaFoldDB" id="A0A5B0KPE1"/>
<dbReference type="Pfam" id="PF01526">
    <property type="entry name" value="DDE_Tnp_Tn3"/>
    <property type="match status" value="1"/>
</dbReference>
<dbReference type="EMBL" id="VEWN01000013">
    <property type="protein sequence ID" value="KAA1053756.1"/>
    <property type="molecule type" value="Genomic_DNA"/>
</dbReference>
<dbReference type="GO" id="GO:0004803">
    <property type="term" value="F:transposase activity"/>
    <property type="evidence" value="ECO:0007669"/>
    <property type="project" value="InterPro"/>
</dbReference>
<evidence type="ECO:0000259" key="6">
    <source>
        <dbReference type="Pfam" id="PF13700"/>
    </source>
</evidence>
<dbReference type="InterPro" id="IPR025296">
    <property type="entry name" value="DUF4158"/>
</dbReference>
<evidence type="ECO:0000256" key="3">
    <source>
        <dbReference type="ARBA" id="ARBA00023125"/>
    </source>
</evidence>
<dbReference type="InterPro" id="IPR002513">
    <property type="entry name" value="Tn3_Tnp_DDE_dom"/>
</dbReference>
<evidence type="ECO:0000313" key="8">
    <source>
        <dbReference type="Proteomes" id="UP000325333"/>
    </source>
</evidence>
<comment type="caution">
    <text evidence="7">The sequence shown here is derived from an EMBL/GenBank/DDBJ whole genome shotgun (WGS) entry which is preliminary data.</text>
</comment>
<dbReference type="RefSeq" id="WP_149650886.1">
    <property type="nucleotide sequence ID" value="NZ_VEWN01000013.1"/>
</dbReference>
<dbReference type="NCBIfam" id="NF033527">
    <property type="entry name" value="transpos_Tn3"/>
    <property type="match status" value="1"/>
</dbReference>
<accession>A0A5B0KPE1</accession>
<proteinExistence type="inferred from homology"/>
<keyword evidence="4" id="KW-0233">DNA recombination</keyword>
<evidence type="ECO:0000259" key="5">
    <source>
        <dbReference type="Pfam" id="PF01526"/>
    </source>
</evidence>
<dbReference type="InterPro" id="IPR047653">
    <property type="entry name" value="Tn3-like_transpos"/>
</dbReference>